<protein>
    <submittedName>
        <fullName evidence="1">Predicted glutamine amidotransferase</fullName>
    </submittedName>
</protein>
<proteinExistence type="predicted"/>
<gene>
    <name evidence="1" type="ORF">MTY_0284</name>
</gene>
<dbReference type="EMBL" id="DF238840">
    <property type="protein sequence ID" value="GAF24956.1"/>
    <property type="molecule type" value="Genomic_DNA"/>
</dbReference>
<dbReference type="GO" id="GO:0016740">
    <property type="term" value="F:transferase activity"/>
    <property type="evidence" value="ECO:0007669"/>
    <property type="project" value="UniProtKB-KW"/>
</dbReference>
<keyword evidence="1" id="KW-0315">Glutamine amidotransferase</keyword>
<sequence>MSGLLKARGAVRAFIARQESPSCRQAGLAAPRPHQARRCQDPGLNQVHQAGSVIKVIAGSVYVQGLIGGHGQEFFRPAEEFAADGRPVNLDLGLIPALIPLGNDEIDVLNPFGYGVQGHFPFYLFDEGHLRRRRNGHHIGAGLGMAPGIFTGPVDVKAVGIMLDGCHPVTPPFQFRQKLDQQGRLAGVRLTDNRDNRDPLIFGIAHDCTP</sequence>
<dbReference type="AlphaFoldDB" id="A0A0S6UBJ0"/>
<name>A0A0S6UBJ0_NEOTH</name>
<dbReference type="Proteomes" id="UP000063718">
    <property type="component" value="Unassembled WGS sequence"/>
</dbReference>
<reference evidence="1" key="1">
    <citation type="journal article" date="2014" name="Gene">
        <title>Genome-guided analysis of transformation efficiency and carbon dioxide assimilation by Moorella thermoacetica Y72.</title>
        <authorList>
            <person name="Tsukahara K."/>
            <person name="Kita A."/>
            <person name="Nakashimada Y."/>
            <person name="Hoshino T."/>
            <person name="Murakami K."/>
        </authorList>
    </citation>
    <scope>NUCLEOTIDE SEQUENCE [LARGE SCALE GENOMIC DNA]</scope>
    <source>
        <strain evidence="1">Y72</strain>
    </source>
</reference>
<accession>A0A0S6UBJ0</accession>
<organism evidence="1">
    <name type="scientific">Moorella thermoacetica Y72</name>
    <dbReference type="NCBI Taxonomy" id="1325331"/>
    <lineage>
        <taxon>Bacteria</taxon>
        <taxon>Bacillati</taxon>
        <taxon>Bacillota</taxon>
        <taxon>Clostridia</taxon>
        <taxon>Neomoorellales</taxon>
        <taxon>Neomoorellaceae</taxon>
        <taxon>Neomoorella</taxon>
    </lineage>
</organism>
<evidence type="ECO:0000313" key="1">
    <source>
        <dbReference type="EMBL" id="GAF24956.1"/>
    </source>
</evidence>
<keyword evidence="1" id="KW-0808">Transferase</keyword>